<keyword evidence="3" id="KW-1185">Reference proteome</keyword>
<reference evidence="2" key="1">
    <citation type="journal article" date="2023" name="Science">
        <title>Genome structures resolve the early diversification of teleost fishes.</title>
        <authorList>
            <person name="Parey E."/>
            <person name="Louis A."/>
            <person name="Montfort J."/>
            <person name="Bouchez O."/>
            <person name="Roques C."/>
            <person name="Iampietro C."/>
            <person name="Lluch J."/>
            <person name="Castinel A."/>
            <person name="Donnadieu C."/>
            <person name="Desvignes T."/>
            <person name="Floi Bucao C."/>
            <person name="Jouanno E."/>
            <person name="Wen M."/>
            <person name="Mejri S."/>
            <person name="Dirks R."/>
            <person name="Jansen H."/>
            <person name="Henkel C."/>
            <person name="Chen W.J."/>
            <person name="Zahm M."/>
            <person name="Cabau C."/>
            <person name="Klopp C."/>
            <person name="Thompson A.W."/>
            <person name="Robinson-Rechavi M."/>
            <person name="Braasch I."/>
            <person name="Lecointre G."/>
            <person name="Bobe J."/>
            <person name="Postlethwait J.H."/>
            <person name="Berthelot C."/>
            <person name="Roest Crollius H."/>
            <person name="Guiguen Y."/>
        </authorList>
    </citation>
    <scope>NUCLEOTIDE SEQUENCE</scope>
    <source>
        <strain evidence="2">NC1722</strain>
    </source>
</reference>
<dbReference type="AlphaFoldDB" id="A0AAD7T8L2"/>
<dbReference type="Proteomes" id="UP001221898">
    <property type="component" value="Unassembled WGS sequence"/>
</dbReference>
<evidence type="ECO:0000313" key="3">
    <source>
        <dbReference type="Proteomes" id="UP001221898"/>
    </source>
</evidence>
<dbReference type="EMBL" id="JAINUG010000006">
    <property type="protein sequence ID" value="KAJ8416345.1"/>
    <property type="molecule type" value="Genomic_DNA"/>
</dbReference>
<feature type="region of interest" description="Disordered" evidence="1">
    <location>
        <begin position="97"/>
        <end position="122"/>
    </location>
</feature>
<evidence type="ECO:0000256" key="1">
    <source>
        <dbReference type="SAM" id="MobiDB-lite"/>
    </source>
</evidence>
<protein>
    <submittedName>
        <fullName evidence="2">Uncharacterized protein</fullName>
    </submittedName>
</protein>
<organism evidence="2 3">
    <name type="scientific">Aldrovandia affinis</name>
    <dbReference type="NCBI Taxonomy" id="143900"/>
    <lineage>
        <taxon>Eukaryota</taxon>
        <taxon>Metazoa</taxon>
        <taxon>Chordata</taxon>
        <taxon>Craniata</taxon>
        <taxon>Vertebrata</taxon>
        <taxon>Euteleostomi</taxon>
        <taxon>Actinopterygii</taxon>
        <taxon>Neopterygii</taxon>
        <taxon>Teleostei</taxon>
        <taxon>Notacanthiformes</taxon>
        <taxon>Halosauridae</taxon>
        <taxon>Aldrovandia</taxon>
    </lineage>
</organism>
<evidence type="ECO:0000313" key="2">
    <source>
        <dbReference type="EMBL" id="KAJ8416345.1"/>
    </source>
</evidence>
<gene>
    <name evidence="2" type="ORF">AAFF_G00356330</name>
</gene>
<sequence>MRAYLTPTVVTNEGSGWPPGREKAHHAAIATYHTPHATGSDSGATGPFPGAAGERGIMGYGLVVCHLPPALSCSWLFHGNNICLLALRCRHTVHFAPPVRSPIRDNSSLRQKRSPRAGVSKG</sequence>
<accession>A0AAD7T8L2</accession>
<name>A0AAD7T8L2_9TELE</name>
<proteinExistence type="predicted"/>
<comment type="caution">
    <text evidence="2">The sequence shown here is derived from an EMBL/GenBank/DDBJ whole genome shotgun (WGS) entry which is preliminary data.</text>
</comment>